<accession>A0A8H3BXS4</accession>
<name>A0A8H3BXS4_9AGAM</name>
<sequence>MSFPLCWTNVSHVFRPLGASPAISLTQDLSPEQSNVELLILQCNDVYNILYTLYMDVFIGPDPRKMDVTCNELEPAVIARNVLVFTLLHDEASITQIWNIYHHFRIDEFTLTLLSSHSRKLADASVSLDTWAQSPYYAFIKFVDQHTLDQVHRLWIEYANFPSISDETLHNIKSNQNDMMNTVINRLGRNQNPEISRSATLVWVQSMIEVSDEFKRFWRTGTTNKPSHNEDKPNPTCVYSSQGDKISVHPGSFPMVYHLVEAFLPDKREPNRNLSTCLDKSRQQFKAGCESFHASVRAGKIVLRFHVGDPLAFALALQSKSESNQRYAGPWDARPLDLSPHFSSSPPEKFDIIDGTRFIDTHGFWNLIIAAQPLLASTSSILYTEARSKSDQEASFLFYERTCSDLPTLSLLSGLVPRAFISQFGSQSNSHELVILGTDEHDQRVAWVSADPCPPPVPVGVKFSVTDIADAIFYIYRGIHFFDDSPEFYQPMDLSRLRYCSQLAYTRETIARIVRHVQLRGQVHLTGGGWHDVAAKIIKLIQGNTLTYQDDRHLEDLKLQLQLCSLLPLPNPANSSGVFAGWNQVPPIVCLVLKIPASAKQLKVLKDYNESLPARLTCIIRKSANDKHPQMFSSLHAVWGTLLSSEDECTIEPDTSGQGIKGSSDMIVSFWVQSTLLEGKSTTVSLAFRYTALIHRLYSKSHGHDLDIFKTQVTNQDHVLILRSRPMQTPYKQELPLLPTLSPPSDIATCECQSFWRGDRWYIKDITARYDVTDPGEKSSLAGGAKVSMQLVGPCRLHLSIDKYEHIISIPFPAKESDITVRIARKSGYIEMVTVPYQPWYGGGYPPTLFPVLLDPPSPWNVHHLPLDKLQLIEVSDSEKTMEYILPHVALQHSDRERKIMFDPNYVPRDHLHALKVGINILIHDYIGFELRGPPFEVFALRPKGSGVQMVLLIGGMRSDSAGGTIVLDTAVIPVTTKNKATVLPLLDPIGEAGVLIMSVDVRHGEMGAWKQYLTACVERVRTWTHKRECEYQTAGQAPISLEDGGDSLCTCGNGIGFQGQEWIPPEAPKWQQLLPYATRAGVSPIFSVPYLEIVGGEVYKDTGYGRQPPGTTPLNGCWACTKSGVPLSVCARCQWARYCSPECQREDWKNHKRMCQK</sequence>
<evidence type="ECO:0000256" key="3">
    <source>
        <dbReference type="ARBA" id="ARBA00022833"/>
    </source>
</evidence>
<dbReference type="PANTHER" id="PTHR10237">
    <property type="entry name" value="DEFORMED EPIDERMAL AUTOREGULATORY FACTOR 1 HOMOLOG SUPPRESSIN"/>
    <property type="match status" value="1"/>
</dbReference>
<comment type="caution">
    <text evidence="6">The sequence shown here is derived from an EMBL/GenBank/DDBJ whole genome shotgun (WGS) entry which is preliminary data.</text>
</comment>
<dbReference type="PROSITE" id="PS50865">
    <property type="entry name" value="ZF_MYND_2"/>
    <property type="match status" value="1"/>
</dbReference>
<dbReference type="InterPro" id="IPR027974">
    <property type="entry name" value="DUF4470"/>
</dbReference>
<dbReference type="Pfam" id="PF01753">
    <property type="entry name" value="zf-MYND"/>
    <property type="match status" value="1"/>
</dbReference>
<evidence type="ECO:0000256" key="4">
    <source>
        <dbReference type="PROSITE-ProRule" id="PRU00134"/>
    </source>
</evidence>
<reference evidence="6" key="1">
    <citation type="submission" date="2021-01" db="EMBL/GenBank/DDBJ databases">
        <authorList>
            <person name="Kaushik A."/>
        </authorList>
    </citation>
    <scope>NUCLEOTIDE SEQUENCE</scope>
    <source>
        <strain evidence="6">AG2-2IIIB</strain>
    </source>
</reference>
<dbReference type="GO" id="GO:0005634">
    <property type="term" value="C:nucleus"/>
    <property type="evidence" value="ECO:0007669"/>
    <property type="project" value="TreeGrafter"/>
</dbReference>
<keyword evidence="3" id="KW-0862">Zinc</keyword>
<evidence type="ECO:0000256" key="2">
    <source>
        <dbReference type="ARBA" id="ARBA00022771"/>
    </source>
</evidence>
<evidence type="ECO:0000313" key="6">
    <source>
        <dbReference type="EMBL" id="CAE6466803.1"/>
    </source>
</evidence>
<dbReference type="EMBL" id="CAJMWT010003229">
    <property type="protein sequence ID" value="CAE6466803.1"/>
    <property type="molecule type" value="Genomic_DNA"/>
</dbReference>
<keyword evidence="1" id="KW-0479">Metal-binding</keyword>
<dbReference type="InterPro" id="IPR024119">
    <property type="entry name" value="TF_DEAF-1"/>
</dbReference>
<feature type="domain" description="MYND-type" evidence="5">
    <location>
        <begin position="1118"/>
        <end position="1156"/>
    </location>
</feature>
<dbReference type="PROSITE" id="PS01360">
    <property type="entry name" value="ZF_MYND_1"/>
    <property type="match status" value="1"/>
</dbReference>
<dbReference type="SUPFAM" id="SSF144232">
    <property type="entry name" value="HIT/MYND zinc finger-like"/>
    <property type="match status" value="1"/>
</dbReference>
<evidence type="ECO:0000313" key="7">
    <source>
        <dbReference type="Proteomes" id="UP000663843"/>
    </source>
</evidence>
<evidence type="ECO:0000256" key="1">
    <source>
        <dbReference type="ARBA" id="ARBA00022723"/>
    </source>
</evidence>
<keyword evidence="2 4" id="KW-0863">Zinc-finger</keyword>
<dbReference type="GO" id="GO:0008270">
    <property type="term" value="F:zinc ion binding"/>
    <property type="evidence" value="ECO:0007669"/>
    <property type="project" value="UniProtKB-KW"/>
</dbReference>
<dbReference type="Proteomes" id="UP000663843">
    <property type="component" value="Unassembled WGS sequence"/>
</dbReference>
<organism evidence="6 7">
    <name type="scientific">Rhizoctonia solani</name>
    <dbReference type="NCBI Taxonomy" id="456999"/>
    <lineage>
        <taxon>Eukaryota</taxon>
        <taxon>Fungi</taxon>
        <taxon>Dikarya</taxon>
        <taxon>Basidiomycota</taxon>
        <taxon>Agaricomycotina</taxon>
        <taxon>Agaricomycetes</taxon>
        <taxon>Cantharellales</taxon>
        <taxon>Ceratobasidiaceae</taxon>
        <taxon>Rhizoctonia</taxon>
    </lineage>
</organism>
<gene>
    <name evidence="6" type="ORF">RDB_LOCUS102078</name>
</gene>
<dbReference type="PANTHER" id="PTHR10237:SF15">
    <property type="entry name" value="LD37257P"/>
    <property type="match status" value="1"/>
</dbReference>
<dbReference type="Gene3D" id="6.10.140.2220">
    <property type="match status" value="1"/>
</dbReference>
<dbReference type="AlphaFoldDB" id="A0A8H3BXS4"/>
<proteinExistence type="predicted"/>
<dbReference type="InterPro" id="IPR002893">
    <property type="entry name" value="Znf_MYND"/>
</dbReference>
<evidence type="ECO:0000259" key="5">
    <source>
        <dbReference type="PROSITE" id="PS50865"/>
    </source>
</evidence>
<protein>
    <recommendedName>
        <fullName evidence="5">MYND-type domain-containing protein</fullName>
    </recommendedName>
</protein>
<dbReference type="Pfam" id="PF14737">
    <property type="entry name" value="DUF4470"/>
    <property type="match status" value="1"/>
</dbReference>
<dbReference type="GO" id="GO:0000981">
    <property type="term" value="F:DNA-binding transcription factor activity, RNA polymerase II-specific"/>
    <property type="evidence" value="ECO:0007669"/>
    <property type="project" value="TreeGrafter"/>
</dbReference>